<organism evidence="4 5">
    <name type="scientific">Prymnesium parvum</name>
    <name type="common">Toxic golden alga</name>
    <dbReference type="NCBI Taxonomy" id="97485"/>
    <lineage>
        <taxon>Eukaryota</taxon>
        <taxon>Haptista</taxon>
        <taxon>Haptophyta</taxon>
        <taxon>Prymnesiophyceae</taxon>
        <taxon>Prymnesiales</taxon>
        <taxon>Prymnesiaceae</taxon>
        <taxon>Prymnesium</taxon>
    </lineage>
</organism>
<dbReference type="InterPro" id="IPR026057">
    <property type="entry name" value="TBL_C"/>
</dbReference>
<feature type="region of interest" description="Disordered" evidence="2">
    <location>
        <begin position="400"/>
        <end position="419"/>
    </location>
</feature>
<dbReference type="GO" id="GO:0016413">
    <property type="term" value="F:O-acetyltransferase activity"/>
    <property type="evidence" value="ECO:0007669"/>
    <property type="project" value="InterPro"/>
</dbReference>
<proteinExistence type="inferred from homology"/>
<comment type="caution">
    <text evidence="4">The sequence shown here is derived from an EMBL/GenBank/DDBJ whole genome shotgun (WGS) entry which is preliminary data.</text>
</comment>
<feature type="domain" description="Trichome birefringence-like C-terminal" evidence="3">
    <location>
        <begin position="74"/>
        <end position="202"/>
    </location>
</feature>
<evidence type="ECO:0000313" key="4">
    <source>
        <dbReference type="EMBL" id="KAL1526260.1"/>
    </source>
</evidence>
<dbReference type="Pfam" id="PF13839">
    <property type="entry name" value="PC-Esterase"/>
    <property type="match status" value="2"/>
</dbReference>
<feature type="domain" description="Trichome birefringence-like C-terminal" evidence="3">
    <location>
        <begin position="317"/>
        <end position="389"/>
    </location>
</feature>
<dbReference type="Proteomes" id="UP001515480">
    <property type="component" value="Unassembled WGS sequence"/>
</dbReference>
<keyword evidence="5" id="KW-1185">Reference proteome</keyword>
<dbReference type="PANTHER" id="PTHR32285:SF48">
    <property type="entry name" value="PROTEIN TRICHOME BIREFRINGENCE-LIKE 19"/>
    <property type="match status" value="1"/>
</dbReference>
<evidence type="ECO:0000313" key="5">
    <source>
        <dbReference type="Proteomes" id="UP001515480"/>
    </source>
</evidence>
<comment type="similarity">
    <text evidence="1">Belongs to the PC-esterase family. TBL subfamily.</text>
</comment>
<sequence length="490" mass="52465">MPASAPCYATSPPLGPGEWLARPLSLPRPYRINASLWAYAGTSITGKTPQHYGRCDDVSDARPLYEWAPRSCALARFNADEACTLLRGKALLFVGDSTVAQLFLSFVLLLHGRLGLNNKRASVLSDISASACADAVRLNFVRSDLLLWTHAQQDFQGARGCDGYTTLQPFATRAARDADVLILGVGHHFSSSLERVAGKYEAASASEKKEEAAAKAGGKHGRKAAASGGRMSFGANELARQAFFSFNLNHTLSSALTARRRWGHASAASVFLVGISTPIPGCRAYDEPISLSRAVLSTSAHPRGLLNRAWKEYASVNEQANWLAEALGVTFIDVALPSAMRPDGAMARFWPPSSYKSACNEHGNCALKDDCVHYCLPGPVDAWSTMIYNKLRALSDTPLAKRQTASDGGHQRGTIPSGPGRYFAQSLERWLGARGAALQLENSLSNRKDGMGGLHICCMTGMMVSRAAPVGAAVSILHASSVLTLVISNK</sequence>
<dbReference type="EMBL" id="JBGBPQ010000003">
    <property type="protein sequence ID" value="KAL1526260.1"/>
    <property type="molecule type" value="Genomic_DNA"/>
</dbReference>
<evidence type="ECO:0000256" key="2">
    <source>
        <dbReference type="SAM" id="MobiDB-lite"/>
    </source>
</evidence>
<protein>
    <recommendedName>
        <fullName evidence="3">Trichome birefringence-like C-terminal domain-containing protein</fullName>
    </recommendedName>
</protein>
<accession>A0AB34JWH9</accession>
<dbReference type="InterPro" id="IPR029962">
    <property type="entry name" value="TBL"/>
</dbReference>
<evidence type="ECO:0000256" key="1">
    <source>
        <dbReference type="ARBA" id="ARBA00007727"/>
    </source>
</evidence>
<gene>
    <name evidence="4" type="ORF">AB1Y20_014980</name>
</gene>
<name>A0AB34JWH9_PRYPA</name>
<evidence type="ECO:0000259" key="3">
    <source>
        <dbReference type="Pfam" id="PF13839"/>
    </source>
</evidence>
<dbReference type="AlphaFoldDB" id="A0AB34JWH9"/>
<dbReference type="PANTHER" id="PTHR32285">
    <property type="entry name" value="PROTEIN TRICHOME BIREFRINGENCE-LIKE 9-RELATED"/>
    <property type="match status" value="1"/>
</dbReference>
<reference evidence="4 5" key="1">
    <citation type="journal article" date="2024" name="Science">
        <title>Giant polyketide synthase enzymes in the biosynthesis of giant marine polyether toxins.</title>
        <authorList>
            <person name="Fallon T.R."/>
            <person name="Shende V.V."/>
            <person name="Wierzbicki I.H."/>
            <person name="Pendleton A.L."/>
            <person name="Watervoot N.F."/>
            <person name="Auber R.P."/>
            <person name="Gonzalez D.J."/>
            <person name="Wisecaver J.H."/>
            <person name="Moore B.S."/>
        </authorList>
    </citation>
    <scope>NUCLEOTIDE SEQUENCE [LARGE SCALE GENOMIC DNA]</scope>
    <source>
        <strain evidence="4 5">12B1</strain>
    </source>
</reference>